<reference evidence="3" key="2">
    <citation type="submission" date="2024-10" db="UniProtKB">
        <authorList>
            <consortium name="EnsemblProtists"/>
        </authorList>
    </citation>
    <scope>IDENTIFICATION</scope>
</reference>
<evidence type="ECO:0000256" key="1">
    <source>
        <dbReference type="SAM" id="MobiDB-lite"/>
    </source>
</evidence>
<feature type="compositionally biased region" description="Basic residues" evidence="1">
    <location>
        <begin position="1"/>
        <end position="10"/>
    </location>
</feature>
<dbReference type="CDD" id="cd00038">
    <property type="entry name" value="CAP_ED"/>
    <property type="match status" value="1"/>
</dbReference>
<name>A0A0D3L1P0_EMIH1</name>
<dbReference type="RefSeq" id="XP_005794354.1">
    <property type="nucleotide sequence ID" value="XM_005794297.1"/>
</dbReference>
<accession>A0A0D3L1P0</accession>
<dbReference type="PANTHER" id="PTHR24567">
    <property type="entry name" value="CRP FAMILY TRANSCRIPTIONAL REGULATORY PROTEIN"/>
    <property type="match status" value="1"/>
</dbReference>
<dbReference type="InterPro" id="IPR018490">
    <property type="entry name" value="cNMP-bd_dom_sf"/>
</dbReference>
<dbReference type="InterPro" id="IPR001279">
    <property type="entry name" value="Metallo-B-lactamas"/>
</dbReference>
<dbReference type="EnsemblProtists" id="EOD41925">
    <property type="protein sequence ID" value="EOD41925"/>
    <property type="gene ID" value="EMIHUDRAFT_431873"/>
</dbReference>
<dbReference type="PROSITE" id="PS50042">
    <property type="entry name" value="CNMP_BINDING_3"/>
    <property type="match status" value="1"/>
</dbReference>
<dbReference type="Pfam" id="PF00027">
    <property type="entry name" value="cNMP_binding"/>
    <property type="match status" value="1"/>
</dbReference>
<protein>
    <recommendedName>
        <fullName evidence="2">Cyclic nucleotide-binding domain-containing protein</fullName>
    </recommendedName>
</protein>
<dbReference type="Gene3D" id="3.60.15.10">
    <property type="entry name" value="Ribonuclease Z/Hydroxyacylglutathione hydrolase-like"/>
    <property type="match status" value="1"/>
</dbReference>
<dbReference type="HOGENOM" id="CLU_010941_0_0_1"/>
<feature type="region of interest" description="Disordered" evidence="1">
    <location>
        <begin position="1"/>
        <end position="67"/>
    </location>
</feature>
<dbReference type="OMA" id="YDCPEQD"/>
<dbReference type="InterPro" id="IPR036866">
    <property type="entry name" value="RibonucZ/Hydroxyglut_hydro"/>
</dbReference>
<dbReference type="AlphaFoldDB" id="A0A0D3L1P0"/>
<dbReference type="CDD" id="cd07738">
    <property type="entry name" value="DdPDE5-like_MBL-fold"/>
    <property type="match status" value="1"/>
</dbReference>
<dbReference type="SMART" id="SM00100">
    <property type="entry name" value="cNMP"/>
    <property type="match status" value="1"/>
</dbReference>
<dbReference type="InterPro" id="IPR050397">
    <property type="entry name" value="Env_Response_Regulators"/>
</dbReference>
<reference evidence="4" key="1">
    <citation type="journal article" date="2013" name="Nature">
        <title>Pan genome of the phytoplankton Emiliania underpins its global distribution.</title>
        <authorList>
            <person name="Read B.A."/>
            <person name="Kegel J."/>
            <person name="Klute M.J."/>
            <person name="Kuo A."/>
            <person name="Lefebvre S.C."/>
            <person name="Maumus F."/>
            <person name="Mayer C."/>
            <person name="Miller J."/>
            <person name="Monier A."/>
            <person name="Salamov A."/>
            <person name="Young J."/>
            <person name="Aguilar M."/>
            <person name="Claverie J.M."/>
            <person name="Frickenhaus S."/>
            <person name="Gonzalez K."/>
            <person name="Herman E.K."/>
            <person name="Lin Y.C."/>
            <person name="Napier J."/>
            <person name="Ogata H."/>
            <person name="Sarno A.F."/>
            <person name="Shmutz J."/>
            <person name="Schroeder D."/>
            <person name="de Vargas C."/>
            <person name="Verret F."/>
            <person name="von Dassow P."/>
            <person name="Valentin K."/>
            <person name="Van de Peer Y."/>
            <person name="Wheeler G."/>
            <person name="Dacks J.B."/>
            <person name="Delwiche C.F."/>
            <person name="Dyhrman S.T."/>
            <person name="Glockner G."/>
            <person name="John U."/>
            <person name="Richards T."/>
            <person name="Worden A.Z."/>
            <person name="Zhang X."/>
            <person name="Grigoriev I.V."/>
            <person name="Allen A.E."/>
            <person name="Bidle K."/>
            <person name="Borodovsky M."/>
            <person name="Bowler C."/>
            <person name="Brownlee C."/>
            <person name="Cock J.M."/>
            <person name="Elias M."/>
            <person name="Gladyshev V.N."/>
            <person name="Groth M."/>
            <person name="Guda C."/>
            <person name="Hadaegh A."/>
            <person name="Iglesias-Rodriguez M.D."/>
            <person name="Jenkins J."/>
            <person name="Jones B.M."/>
            <person name="Lawson T."/>
            <person name="Leese F."/>
            <person name="Lindquist E."/>
            <person name="Lobanov A."/>
            <person name="Lomsadze A."/>
            <person name="Malik S.B."/>
            <person name="Marsh M.E."/>
            <person name="Mackinder L."/>
            <person name="Mock T."/>
            <person name="Mueller-Roeber B."/>
            <person name="Pagarete A."/>
            <person name="Parker M."/>
            <person name="Probert I."/>
            <person name="Quesneville H."/>
            <person name="Raines C."/>
            <person name="Rensing S.A."/>
            <person name="Riano-Pachon D.M."/>
            <person name="Richier S."/>
            <person name="Rokitta S."/>
            <person name="Shiraiwa Y."/>
            <person name="Soanes D.M."/>
            <person name="van der Giezen M."/>
            <person name="Wahlund T.M."/>
            <person name="Williams B."/>
            <person name="Wilson W."/>
            <person name="Wolfe G."/>
            <person name="Wurch L.L."/>
        </authorList>
    </citation>
    <scope>NUCLEOTIDE SEQUENCE</scope>
</reference>
<evidence type="ECO:0000313" key="3">
    <source>
        <dbReference type="EnsemblProtists" id="EOD41925"/>
    </source>
</evidence>
<feature type="domain" description="Cyclic nucleotide-binding" evidence="2">
    <location>
        <begin position="762"/>
        <end position="871"/>
    </location>
</feature>
<dbReference type="SUPFAM" id="SSF51206">
    <property type="entry name" value="cAMP-binding domain-like"/>
    <property type="match status" value="2"/>
</dbReference>
<feature type="compositionally biased region" description="Basic and acidic residues" evidence="1">
    <location>
        <begin position="130"/>
        <end position="141"/>
    </location>
</feature>
<dbReference type="GO" id="GO:0003700">
    <property type="term" value="F:DNA-binding transcription factor activity"/>
    <property type="evidence" value="ECO:0007669"/>
    <property type="project" value="TreeGrafter"/>
</dbReference>
<sequence length="1016" mass="110798">MRFTSRKGKTRTAPPHVSSREASLETSTVAPLPSKGIASTPPPKGEARSSSTAEKAREARTSGAAADKAALIEKLEKLQEEAASIRQRLDRQHNLELGGSTTSSPRGEEEAASNRSSNGERRSFFSQPARAEERSPVDRRGKAWGSGSGSLFERLGKERSASAGGLSGLSGGLRRMAPLRNVAAVSSGWMSFGPRLSTAVPSRTSANAAAPVQQDLLAMLRRGRKRAQYSSRGPAEEAALYDGPLRSARTRSAIRLLPRGGAVCETRHGPIQFGAPPETIKDAMQLGAEVPRIFVVGKERFNLRFGTNMADFEFPGFYNFFLKGSQTTVVGSAEALEEIRQVMHETLEGPAPDQYFQDEEYSPFCDPAIYAARPDLHKEICFFKEPRNGRRIAVETLFALEPFQERPEEGDKVIPLRHKIACGLEPEALAAAFKFEETKGWVAIVDRGDWYDVLADGEVVASVPDWLASAMPDPPYVLMPTVSVGPPAFEAPEFGITVLGAADGFAKSEATAGFILWMRGRGVLVDPPAHSAHFLRLNGISSRRITHVILTHTHSDHDAGTFQKILIEQRVTVLTTRTIMAAFVRKYALVSGMSPDFLQRLFSFHSVKIGEPVHFQGGSIKFFYSLHILPCIGFRAELAGRSIVYSADTCFNPQVLDQLEERGILSAERKASLCSDCSVQPADLLLHEAGVPPTHTPISALAALPESIRRNVRLIHMSDERAAGSGFAKVRPGLEHTICIDAEPPRHAEAKQILQILQATDLFRSFDVASACDVLACIVPRSYTAGAIICRAGEAGPALLRIVRSGAVQYAGISGATRTLGYCDYFGEGEVMLTDGRHRATATAMTDVEMLEIERGDVQYLLRRRPQLLHRIQQRAQLLDHAPSWAAIGANSVFASFSMSQVTQLQSVMREETVRCGDVVWKKGKEVCDSVLVGDAELAFRELPDASGVSDEDLEPFRAGALLVNVYALEQRLPHEMTLTAVTAGTIFRIASADLFELLDHNPGAFIWMRDALVVC</sequence>
<organism evidence="3 4">
    <name type="scientific">Emiliania huxleyi (strain CCMP1516)</name>
    <dbReference type="NCBI Taxonomy" id="280463"/>
    <lineage>
        <taxon>Eukaryota</taxon>
        <taxon>Haptista</taxon>
        <taxon>Haptophyta</taxon>
        <taxon>Prymnesiophyceae</taxon>
        <taxon>Isochrysidales</taxon>
        <taxon>Noelaerhabdaceae</taxon>
        <taxon>Emiliania</taxon>
    </lineage>
</organism>
<dbReference type="GeneID" id="17287195"/>
<dbReference type="PANTHER" id="PTHR24567:SF26">
    <property type="entry name" value="REGULATORY PROTEIN YEIL"/>
    <property type="match status" value="1"/>
</dbReference>
<dbReference type="PaxDb" id="2903-EOD41925"/>
<dbReference type="Gene3D" id="2.60.120.10">
    <property type="entry name" value="Jelly Rolls"/>
    <property type="match status" value="2"/>
</dbReference>
<evidence type="ECO:0000313" key="4">
    <source>
        <dbReference type="Proteomes" id="UP000013827"/>
    </source>
</evidence>
<feature type="region of interest" description="Disordered" evidence="1">
    <location>
        <begin position="87"/>
        <end position="151"/>
    </location>
</feature>
<dbReference type="SUPFAM" id="SSF56281">
    <property type="entry name" value="Metallo-hydrolase/oxidoreductase"/>
    <property type="match status" value="1"/>
</dbReference>
<proteinExistence type="predicted"/>
<dbReference type="InterPro" id="IPR000595">
    <property type="entry name" value="cNMP-bd_dom"/>
</dbReference>
<dbReference type="STRING" id="2903.R1FS53"/>
<keyword evidence="4" id="KW-1185">Reference proteome</keyword>
<dbReference type="SMART" id="SM00849">
    <property type="entry name" value="Lactamase_B"/>
    <property type="match status" value="1"/>
</dbReference>
<evidence type="ECO:0000259" key="2">
    <source>
        <dbReference type="PROSITE" id="PS50042"/>
    </source>
</evidence>
<dbReference type="Pfam" id="PF23023">
    <property type="entry name" value="Anti-Pycsar_Apyc1"/>
    <property type="match status" value="1"/>
</dbReference>
<dbReference type="Proteomes" id="UP000013827">
    <property type="component" value="Unassembled WGS sequence"/>
</dbReference>
<dbReference type="GO" id="GO:0005829">
    <property type="term" value="C:cytosol"/>
    <property type="evidence" value="ECO:0007669"/>
    <property type="project" value="TreeGrafter"/>
</dbReference>
<dbReference type="InterPro" id="IPR014710">
    <property type="entry name" value="RmlC-like_jellyroll"/>
</dbReference>
<dbReference type="KEGG" id="ehx:EMIHUDRAFT_431873"/>
<dbReference type="eggNOG" id="ENOG502R2P1">
    <property type="taxonomic scope" value="Eukaryota"/>
</dbReference>